<dbReference type="Proteomes" id="UP000699975">
    <property type="component" value="Unassembled WGS sequence"/>
</dbReference>
<dbReference type="EMBL" id="JAGSPB010000001">
    <property type="protein sequence ID" value="MBV7265914.1"/>
    <property type="molecule type" value="Genomic_DNA"/>
</dbReference>
<dbReference type="RefSeq" id="WP_218316320.1">
    <property type="nucleotide sequence ID" value="NZ_JAGSPB010000001.1"/>
</dbReference>
<gene>
    <name evidence="5" type="ORF">KCG45_06955</name>
</gene>
<evidence type="ECO:0000259" key="4">
    <source>
        <dbReference type="PROSITE" id="PS51118"/>
    </source>
</evidence>
<evidence type="ECO:0000313" key="5">
    <source>
        <dbReference type="EMBL" id="MBV7265914.1"/>
    </source>
</evidence>
<feature type="non-terminal residue" evidence="5">
    <location>
        <position position="61"/>
    </location>
</feature>
<evidence type="ECO:0000256" key="2">
    <source>
        <dbReference type="ARBA" id="ARBA00023125"/>
    </source>
</evidence>
<evidence type="ECO:0000256" key="1">
    <source>
        <dbReference type="ARBA" id="ARBA00023015"/>
    </source>
</evidence>
<protein>
    <submittedName>
        <fullName evidence="5">Helix-turn-helix transcriptional regulator</fullName>
    </submittedName>
</protein>
<dbReference type="InterPro" id="IPR002577">
    <property type="entry name" value="HTH_HxlR"/>
</dbReference>
<evidence type="ECO:0000313" key="6">
    <source>
        <dbReference type="Proteomes" id="UP000699975"/>
    </source>
</evidence>
<keyword evidence="3" id="KW-0804">Transcription</keyword>
<keyword evidence="6" id="KW-1185">Reference proteome</keyword>
<dbReference type="PROSITE" id="PS51118">
    <property type="entry name" value="HTH_HXLR"/>
    <property type="match status" value="1"/>
</dbReference>
<dbReference type="PANTHER" id="PTHR33204:SF18">
    <property type="entry name" value="TRANSCRIPTIONAL REGULATORY PROTEIN"/>
    <property type="match status" value="1"/>
</dbReference>
<dbReference type="PANTHER" id="PTHR33204">
    <property type="entry name" value="TRANSCRIPTIONAL REGULATOR, MARR FAMILY"/>
    <property type="match status" value="1"/>
</dbReference>
<feature type="domain" description="HTH hxlR-type" evidence="4">
    <location>
        <begin position="8"/>
        <end position="61"/>
    </location>
</feature>
<name>A0ABS6SMP8_9SPHN</name>
<organism evidence="5 6">
    <name type="scientific">Erythrobacter ani</name>
    <dbReference type="NCBI Taxonomy" id="2827235"/>
    <lineage>
        <taxon>Bacteria</taxon>
        <taxon>Pseudomonadati</taxon>
        <taxon>Pseudomonadota</taxon>
        <taxon>Alphaproteobacteria</taxon>
        <taxon>Sphingomonadales</taxon>
        <taxon>Erythrobacteraceae</taxon>
        <taxon>Erythrobacter/Porphyrobacter group</taxon>
        <taxon>Erythrobacter</taxon>
    </lineage>
</organism>
<keyword evidence="1" id="KW-0805">Transcription regulation</keyword>
<proteinExistence type="predicted"/>
<sequence>MSTSGSLCPAIKAADMIGDRWVLLILREFLLGATRYKNFQRALPRISPTVLSNRLKQMEAN</sequence>
<reference evidence="5 6" key="1">
    <citation type="submission" date="2021-04" db="EMBL/GenBank/DDBJ databases">
        <authorList>
            <person name="Pira H."/>
            <person name="Risdian C."/>
            <person name="Wink J."/>
        </authorList>
    </citation>
    <scope>NUCLEOTIDE SEQUENCE [LARGE SCALE GENOMIC DNA]</scope>
    <source>
        <strain evidence="5 6">WH131</strain>
    </source>
</reference>
<dbReference type="Pfam" id="PF01638">
    <property type="entry name" value="HxlR"/>
    <property type="match status" value="1"/>
</dbReference>
<comment type="caution">
    <text evidence="5">The sequence shown here is derived from an EMBL/GenBank/DDBJ whole genome shotgun (WGS) entry which is preliminary data.</text>
</comment>
<keyword evidence="2" id="KW-0238">DNA-binding</keyword>
<accession>A0ABS6SMP8</accession>
<evidence type="ECO:0000256" key="3">
    <source>
        <dbReference type="ARBA" id="ARBA00023163"/>
    </source>
</evidence>